<comment type="similarity">
    <text evidence="2">Belongs to the ABC-4 integral membrane protein family. LolC/E subfamily.</text>
</comment>
<comment type="caution">
    <text evidence="10">The sequence shown here is derived from an EMBL/GenBank/DDBJ whole genome shotgun (WGS) entry which is preliminary data.</text>
</comment>
<dbReference type="GO" id="GO:0098797">
    <property type="term" value="C:plasma membrane protein complex"/>
    <property type="evidence" value="ECO:0007669"/>
    <property type="project" value="TreeGrafter"/>
</dbReference>
<comment type="subcellular location">
    <subcellularLocation>
        <location evidence="1">Cell membrane</location>
        <topology evidence="1">Multi-pass membrane protein</topology>
    </subcellularLocation>
</comment>
<feature type="transmembrane region" description="Helical" evidence="8">
    <location>
        <begin position="294"/>
        <end position="314"/>
    </location>
</feature>
<feature type="compositionally biased region" description="Basic residues" evidence="7">
    <location>
        <begin position="1"/>
        <end position="16"/>
    </location>
</feature>
<evidence type="ECO:0000256" key="6">
    <source>
        <dbReference type="ARBA" id="ARBA00023136"/>
    </source>
</evidence>
<feature type="transmembrane region" description="Helical" evidence="8">
    <location>
        <begin position="40"/>
        <end position="60"/>
    </location>
</feature>
<dbReference type="PANTHER" id="PTHR30489:SF0">
    <property type="entry name" value="LIPOPROTEIN-RELEASING SYSTEM TRANSMEMBRANE PROTEIN LOLE"/>
    <property type="match status" value="1"/>
</dbReference>
<feature type="transmembrane region" description="Helical" evidence="8">
    <location>
        <begin position="391"/>
        <end position="411"/>
    </location>
</feature>
<dbReference type="AlphaFoldDB" id="A0A2U2I743"/>
<organism evidence="10 11">
    <name type="scientific">Massilia glaciei</name>
    <dbReference type="NCBI Taxonomy" id="1524097"/>
    <lineage>
        <taxon>Bacteria</taxon>
        <taxon>Pseudomonadati</taxon>
        <taxon>Pseudomonadota</taxon>
        <taxon>Betaproteobacteria</taxon>
        <taxon>Burkholderiales</taxon>
        <taxon>Oxalobacteraceae</taxon>
        <taxon>Telluria group</taxon>
        <taxon>Massilia</taxon>
    </lineage>
</organism>
<evidence type="ECO:0000256" key="7">
    <source>
        <dbReference type="SAM" id="MobiDB-lite"/>
    </source>
</evidence>
<evidence type="ECO:0000259" key="9">
    <source>
        <dbReference type="Pfam" id="PF02687"/>
    </source>
</evidence>
<dbReference type="PANTHER" id="PTHR30489">
    <property type="entry name" value="LIPOPROTEIN-RELEASING SYSTEM TRANSMEMBRANE PROTEIN LOLE"/>
    <property type="match status" value="1"/>
</dbReference>
<keyword evidence="6 8" id="KW-0472">Membrane</keyword>
<dbReference type="Pfam" id="PF02687">
    <property type="entry name" value="FtsX"/>
    <property type="match status" value="1"/>
</dbReference>
<keyword evidence="5 8" id="KW-1133">Transmembrane helix</keyword>
<proteinExistence type="inferred from homology"/>
<keyword evidence="3" id="KW-1003">Cell membrane</keyword>
<evidence type="ECO:0000313" key="11">
    <source>
        <dbReference type="Proteomes" id="UP000241421"/>
    </source>
</evidence>
<evidence type="ECO:0000256" key="4">
    <source>
        <dbReference type="ARBA" id="ARBA00022692"/>
    </source>
</evidence>
<sequence length="424" mass="44297">MRRAPARPLRRQRAHHAAPAAMSPQRLALRTILLGRARSVLAVLLIGASLCVLDLFAGHLGGVRARFEQQAVFGERLGHLAIFRSGTARDGSAQSKSFDRDEAARVLRLVRASALVTHVAPQTNVHGIASTGQRSALFRGLGVGPAGPAAARALPALGGDLAGAPANGVLLSGEQARALGMQAGDTVALSAVSAGAPASTRTAEMVGVFEGDPSSAQAPSLLMPFAMAQEMLAQRRTERFVVFLADPDRLEQGRTALLALLRAGGVNAEVLGWQDQSVAYMQARKVSDLAFDSVAGMVIAVIAATVAFTISMNATERRREIATMRALGMRSSTVYVMFSAEALWLAALGIVLSVVASGVSAWVVNRITLLRTDAAAAGGTPMLVELDPHRMLMAVVTVLSVTLMAALLPAYKAARLPIAEAPPA</sequence>
<feature type="region of interest" description="Disordered" evidence="7">
    <location>
        <begin position="1"/>
        <end position="20"/>
    </location>
</feature>
<dbReference type="EMBL" id="PXWF02000019">
    <property type="protein sequence ID" value="PWF55588.1"/>
    <property type="molecule type" value="Genomic_DNA"/>
</dbReference>
<keyword evidence="11" id="KW-1185">Reference proteome</keyword>
<accession>A0A2U2I743</accession>
<dbReference type="InterPro" id="IPR051447">
    <property type="entry name" value="Lipoprotein-release_system"/>
</dbReference>
<feature type="transmembrane region" description="Helical" evidence="8">
    <location>
        <begin position="335"/>
        <end position="363"/>
    </location>
</feature>
<dbReference type="Proteomes" id="UP000241421">
    <property type="component" value="Unassembled WGS sequence"/>
</dbReference>
<protein>
    <submittedName>
        <fullName evidence="10">ABC transporter permease</fullName>
    </submittedName>
</protein>
<evidence type="ECO:0000256" key="1">
    <source>
        <dbReference type="ARBA" id="ARBA00004651"/>
    </source>
</evidence>
<evidence type="ECO:0000256" key="5">
    <source>
        <dbReference type="ARBA" id="ARBA00022989"/>
    </source>
</evidence>
<reference evidence="10 11" key="1">
    <citation type="submission" date="2018-04" db="EMBL/GenBank/DDBJ databases">
        <title>Massilia violaceinigra sp. nov., a novel purple-pigmented bacterium isolated from Tianshan glacier, Xinjiang, China.</title>
        <authorList>
            <person name="Wang H."/>
        </authorList>
    </citation>
    <scope>NUCLEOTIDE SEQUENCE [LARGE SCALE GENOMIC DNA]</scope>
    <source>
        <strain evidence="10 11">B448-2</strain>
    </source>
</reference>
<evidence type="ECO:0000256" key="2">
    <source>
        <dbReference type="ARBA" id="ARBA00005236"/>
    </source>
</evidence>
<name>A0A2U2I743_9BURK</name>
<dbReference type="InterPro" id="IPR003838">
    <property type="entry name" value="ABC3_permease_C"/>
</dbReference>
<feature type="domain" description="ABC3 transporter permease C-terminal" evidence="9">
    <location>
        <begin position="294"/>
        <end position="417"/>
    </location>
</feature>
<gene>
    <name evidence="10" type="ORF">C7C56_001340</name>
</gene>
<keyword evidence="4 8" id="KW-0812">Transmembrane</keyword>
<evidence type="ECO:0000313" key="10">
    <source>
        <dbReference type="EMBL" id="PWF55588.1"/>
    </source>
</evidence>
<evidence type="ECO:0000256" key="3">
    <source>
        <dbReference type="ARBA" id="ARBA00022475"/>
    </source>
</evidence>
<dbReference type="GO" id="GO:0044874">
    <property type="term" value="P:lipoprotein localization to outer membrane"/>
    <property type="evidence" value="ECO:0007669"/>
    <property type="project" value="TreeGrafter"/>
</dbReference>
<evidence type="ECO:0000256" key="8">
    <source>
        <dbReference type="SAM" id="Phobius"/>
    </source>
</evidence>